<comment type="caution">
    <text evidence="2">The sequence shown here is derived from an EMBL/GenBank/DDBJ whole genome shotgun (WGS) entry which is preliminary data.</text>
</comment>
<feature type="domain" description="VOC" evidence="1">
    <location>
        <begin position="11"/>
        <end position="129"/>
    </location>
</feature>
<name>A0A242A389_9ENTE</name>
<keyword evidence="3" id="KW-1185">Reference proteome</keyword>
<dbReference type="PANTHER" id="PTHR43279:SF1">
    <property type="entry name" value="CATECHOL-2,3-DIOXYGENASE"/>
    <property type="match status" value="1"/>
</dbReference>
<dbReference type="InterPro" id="IPR032703">
    <property type="entry name" value="CppA_C"/>
</dbReference>
<gene>
    <name evidence="2" type="ORF">A5886_000430</name>
</gene>
<dbReference type="EMBL" id="NGKU01000001">
    <property type="protein sequence ID" value="OTN75360.1"/>
    <property type="molecule type" value="Genomic_DNA"/>
</dbReference>
<dbReference type="Pfam" id="PF14507">
    <property type="entry name" value="CppA_C"/>
    <property type="match status" value="1"/>
</dbReference>
<dbReference type="Gene3D" id="3.10.180.10">
    <property type="entry name" value="2,3-Dihydroxybiphenyl 1,2-Dioxygenase, domain 1"/>
    <property type="match status" value="2"/>
</dbReference>
<dbReference type="SUPFAM" id="SSF54593">
    <property type="entry name" value="Glyoxalase/Bleomycin resistance protein/Dihydroxybiphenyl dioxygenase"/>
    <property type="match status" value="1"/>
</dbReference>
<sequence length="281" mass="31585">MTDFLLGSSTRLLTVAIRVKDRDQAIVFYRDVLGFELKREENELAIFGYKGDAKEILWLEESPRATDHTGEIKKMQRIVLEVATLAEAATIAENVQQRALKFEDMRFEDNQLGFTLADPEGNLIEVRYTAQDSETIPSNEADLINAAPKKPAALSAAVRFGKLYLHVSDLAKAQAFLENVLGLKTQEAEKQAFLLNDGDFQVGLTQAEGGTIDLPTHEVLGLDFLKISISQDDLDTLETHLTAENQEFFIDKKRKLLTTYDTIGIEWWFIVQKEVVACNSK</sequence>
<dbReference type="Pfam" id="PF14506">
    <property type="entry name" value="CppA_N"/>
    <property type="match status" value="1"/>
</dbReference>
<accession>A0A242A389</accession>
<evidence type="ECO:0000259" key="1">
    <source>
        <dbReference type="PROSITE" id="PS51819"/>
    </source>
</evidence>
<dbReference type="PANTHER" id="PTHR43279">
    <property type="entry name" value="CATECHOL-2,3-DIOXYGENASE"/>
    <property type="match status" value="1"/>
</dbReference>
<proteinExistence type="predicted"/>
<dbReference type="AlphaFoldDB" id="A0A242A389"/>
<evidence type="ECO:0000313" key="3">
    <source>
        <dbReference type="Proteomes" id="UP000195043"/>
    </source>
</evidence>
<dbReference type="CDD" id="cd06587">
    <property type="entry name" value="VOC"/>
    <property type="match status" value="1"/>
</dbReference>
<dbReference type="RefSeq" id="WP_086273422.1">
    <property type="nucleotide sequence ID" value="NZ_NGKU01000001.1"/>
</dbReference>
<dbReference type="InterPro" id="IPR037523">
    <property type="entry name" value="VOC_core"/>
</dbReference>
<dbReference type="InterPro" id="IPR029068">
    <property type="entry name" value="Glyas_Bleomycin-R_OHBP_Dase"/>
</dbReference>
<dbReference type="Proteomes" id="UP000195043">
    <property type="component" value="Unassembled WGS sequence"/>
</dbReference>
<reference evidence="2 3" key="1">
    <citation type="submission" date="2017-05" db="EMBL/GenBank/DDBJ databases">
        <title>The Genome Sequence of Enterococcus sp. 8G7_MSG3316.</title>
        <authorList>
            <consortium name="The Broad Institute Genomics Platform"/>
            <consortium name="The Broad Institute Genomic Center for Infectious Diseases"/>
            <person name="Earl A."/>
            <person name="Manson A."/>
            <person name="Schwartman J."/>
            <person name="Gilmore M."/>
            <person name="Abouelleil A."/>
            <person name="Cao P."/>
            <person name="Chapman S."/>
            <person name="Cusick C."/>
            <person name="Shea T."/>
            <person name="Young S."/>
            <person name="Neafsey D."/>
            <person name="Nusbaum C."/>
            <person name="Birren B."/>
        </authorList>
    </citation>
    <scope>NUCLEOTIDE SEQUENCE [LARGE SCALE GENOMIC DNA]</scope>
    <source>
        <strain evidence="2 3">8G7_MSG3316</strain>
    </source>
</reference>
<dbReference type="PROSITE" id="PS51819">
    <property type="entry name" value="VOC"/>
    <property type="match status" value="1"/>
</dbReference>
<dbReference type="InterPro" id="IPR032702">
    <property type="entry name" value="CppA_N"/>
</dbReference>
<protein>
    <recommendedName>
        <fullName evidence="1">VOC domain-containing protein</fullName>
    </recommendedName>
</protein>
<organism evidence="2 3">
    <name type="scientific">Candidatus Enterococcus testudinis</name>
    <dbReference type="NCBI Taxonomy" id="1834191"/>
    <lineage>
        <taxon>Bacteria</taxon>
        <taxon>Bacillati</taxon>
        <taxon>Bacillota</taxon>
        <taxon>Bacilli</taxon>
        <taxon>Lactobacillales</taxon>
        <taxon>Enterococcaceae</taxon>
        <taxon>Enterococcus</taxon>
    </lineage>
</organism>
<evidence type="ECO:0000313" key="2">
    <source>
        <dbReference type="EMBL" id="OTN75360.1"/>
    </source>
</evidence>
<dbReference type="STRING" id="1834191.A5886_000430"/>
<dbReference type="OrthoDB" id="9792626at2"/>